<dbReference type="InterPro" id="IPR042099">
    <property type="entry name" value="ANL_N_sf"/>
</dbReference>
<keyword evidence="4" id="KW-1185">Reference proteome</keyword>
<dbReference type="InterPro" id="IPR045851">
    <property type="entry name" value="AMP-bd_C_sf"/>
</dbReference>
<evidence type="ECO:0000259" key="2">
    <source>
        <dbReference type="Pfam" id="PF13193"/>
    </source>
</evidence>
<dbReference type="Pfam" id="PF13193">
    <property type="entry name" value="AMP-binding_C"/>
    <property type="match status" value="1"/>
</dbReference>
<dbReference type="EMBL" id="JBHRSZ010000002">
    <property type="protein sequence ID" value="MFC3150050.1"/>
    <property type="molecule type" value="Genomic_DNA"/>
</dbReference>
<sequence>MLEVKTQDDVKHIEASNAVQGLMPFDNTYDAIKASAKENADKAAISFFLKGDEFQKAHHISYQTLLERITQTANFFHSLGLTENDVVAFLLPNLPETHYVLWGGEAVCKVFAVNPLLEPEQIKDLLSSANAKVVVTMNPMTKIDLWPKVQSILNELPSVKHVVGIDIYPYVKGPAKLVAKAMQLLHRKDISIPHGKAYYNFSEEIQKCEGQALQFYRRFSDDTISSLFCTGGTTGLPKIAQRTHRNELANAVSVRLMASTALNKDKSILAGLPLFHVNGALITGLLPFSIGATVVMATPQGFRGENLFPNFWSIIEHFKVGTFSGVPTVYSALMNFSFEGKDISSLEFCLCGAAPMPVETFKAFEQTTGVKIIEGYGLTEATCVSSVNPIHGKQKVGSIGVRIPHQQMMCVKHEGDRILRQCSVNEIGTLVVRGPNVFSGYLLDHQNEGLWMTDEQGQVWMNTGDLARQDDDGYFWLTGRKKELIVRGGHNIEPKMIEEAMCKHPAINLAAAVGKPDLHAGEVPVCYVQVKQGYPIEISELIEFADRVIPERAAIPKDIHVVSDLPVTAVGKVFKPALEMQEIEKCVIEVASKIIPTHELKVEVRQDPLHGLLAHIAVTGNLPSLDELSKRLGGYTFKTEIVSV</sequence>
<dbReference type="PANTHER" id="PTHR43767">
    <property type="entry name" value="LONG-CHAIN-FATTY-ACID--COA LIGASE"/>
    <property type="match status" value="1"/>
</dbReference>
<evidence type="ECO:0000259" key="1">
    <source>
        <dbReference type="Pfam" id="PF00501"/>
    </source>
</evidence>
<feature type="domain" description="AMP-binding enzyme C-terminal" evidence="2">
    <location>
        <begin position="497"/>
        <end position="572"/>
    </location>
</feature>
<name>A0ABV7HD47_9GAMM</name>
<dbReference type="NCBIfam" id="NF005714">
    <property type="entry name" value="PRK07529.1"/>
    <property type="match status" value="1"/>
</dbReference>
<comment type="caution">
    <text evidence="3">The sequence shown here is derived from an EMBL/GenBank/DDBJ whole genome shotgun (WGS) entry which is preliminary data.</text>
</comment>
<gene>
    <name evidence="3" type="ORF">ACFOEK_03340</name>
</gene>
<accession>A0ABV7HD47</accession>
<dbReference type="SUPFAM" id="SSF56801">
    <property type="entry name" value="Acetyl-CoA synthetase-like"/>
    <property type="match status" value="1"/>
</dbReference>
<dbReference type="Proteomes" id="UP001595476">
    <property type="component" value="Unassembled WGS sequence"/>
</dbReference>
<dbReference type="Gene3D" id="3.30.300.30">
    <property type="match status" value="1"/>
</dbReference>
<evidence type="ECO:0000313" key="3">
    <source>
        <dbReference type="EMBL" id="MFC3150050.1"/>
    </source>
</evidence>
<dbReference type="RefSeq" id="WP_386716136.1">
    <property type="nucleotide sequence ID" value="NZ_JBHRSZ010000002.1"/>
</dbReference>
<feature type="domain" description="AMP-dependent synthetase/ligase" evidence="1">
    <location>
        <begin position="34"/>
        <end position="442"/>
    </location>
</feature>
<proteinExistence type="predicted"/>
<reference evidence="4" key="1">
    <citation type="journal article" date="2019" name="Int. J. Syst. Evol. Microbiol.">
        <title>The Global Catalogue of Microorganisms (GCM) 10K type strain sequencing project: providing services to taxonomists for standard genome sequencing and annotation.</title>
        <authorList>
            <consortium name="The Broad Institute Genomics Platform"/>
            <consortium name="The Broad Institute Genome Sequencing Center for Infectious Disease"/>
            <person name="Wu L."/>
            <person name="Ma J."/>
        </authorList>
    </citation>
    <scope>NUCLEOTIDE SEQUENCE [LARGE SCALE GENOMIC DNA]</scope>
    <source>
        <strain evidence="4">KCTC 52438</strain>
    </source>
</reference>
<organism evidence="3 4">
    <name type="scientific">Litoribrevibacter euphylliae</name>
    <dbReference type="NCBI Taxonomy" id="1834034"/>
    <lineage>
        <taxon>Bacteria</taxon>
        <taxon>Pseudomonadati</taxon>
        <taxon>Pseudomonadota</taxon>
        <taxon>Gammaproteobacteria</taxon>
        <taxon>Oceanospirillales</taxon>
        <taxon>Oceanospirillaceae</taxon>
        <taxon>Litoribrevibacter</taxon>
    </lineage>
</organism>
<dbReference type="InterPro" id="IPR050237">
    <property type="entry name" value="ATP-dep_AMP-bd_enzyme"/>
</dbReference>
<dbReference type="InterPro" id="IPR025110">
    <property type="entry name" value="AMP-bd_C"/>
</dbReference>
<dbReference type="PANTHER" id="PTHR43767:SF1">
    <property type="entry name" value="NONRIBOSOMAL PEPTIDE SYNTHASE PES1 (EUROFUNG)-RELATED"/>
    <property type="match status" value="1"/>
</dbReference>
<protein>
    <submittedName>
        <fullName evidence="3">Acyl-CoA synthetase</fullName>
    </submittedName>
</protein>
<dbReference type="Gene3D" id="3.40.50.12780">
    <property type="entry name" value="N-terminal domain of ligase-like"/>
    <property type="match status" value="1"/>
</dbReference>
<evidence type="ECO:0000313" key="4">
    <source>
        <dbReference type="Proteomes" id="UP001595476"/>
    </source>
</evidence>
<dbReference type="InterPro" id="IPR000873">
    <property type="entry name" value="AMP-dep_synth/lig_dom"/>
</dbReference>
<dbReference type="Pfam" id="PF00501">
    <property type="entry name" value="AMP-binding"/>
    <property type="match status" value="1"/>
</dbReference>